<sequence>MKIDRSGAISRYLDDLTLSGFIAKEAVYKPGQNKKSRFCKYRLKDNYLRFYVKYIEPLKDKIEKGLFEGIALDDLVDWDIIMGFQFENLILNNLKLVCSNLGIRLTNIKSAGYYFQRKTQRQEACQIDLLIQTKYTIYVCEIKFRNTITKKVIGDVQGKMNKLKVPKSISVRPVLIYSGELEKSIEKEAFFDHLICFENFLDA</sequence>
<feature type="domain" description="DUF234" evidence="1">
    <location>
        <begin position="51"/>
        <end position="147"/>
    </location>
</feature>
<protein>
    <recommendedName>
        <fullName evidence="1">DUF234 domain-containing protein</fullName>
    </recommendedName>
</protein>
<dbReference type="PANTHER" id="PTHR34704:SF1">
    <property type="entry name" value="ATPASE"/>
    <property type="match status" value="1"/>
</dbReference>
<organism evidence="2 3">
    <name type="scientific">Candidatus Magnetoglobus multicellularis str. Araruama</name>
    <dbReference type="NCBI Taxonomy" id="890399"/>
    <lineage>
        <taxon>Bacteria</taxon>
        <taxon>Pseudomonadati</taxon>
        <taxon>Thermodesulfobacteriota</taxon>
        <taxon>Desulfobacteria</taxon>
        <taxon>Desulfobacterales</taxon>
        <taxon>Desulfobacteraceae</taxon>
        <taxon>Candidatus Magnetoglobus</taxon>
    </lineage>
</organism>
<dbReference type="Proteomes" id="UP000189670">
    <property type="component" value="Unassembled WGS sequence"/>
</dbReference>
<proteinExistence type="predicted"/>
<dbReference type="EMBL" id="ATBP01001137">
    <property type="protein sequence ID" value="ETR67972.1"/>
    <property type="molecule type" value="Genomic_DNA"/>
</dbReference>
<dbReference type="PANTHER" id="PTHR34704">
    <property type="entry name" value="ATPASE"/>
    <property type="match status" value="1"/>
</dbReference>
<comment type="caution">
    <text evidence="2">The sequence shown here is derived from an EMBL/GenBank/DDBJ whole genome shotgun (WGS) entry which is preliminary data.</text>
</comment>
<dbReference type="Pfam" id="PF03008">
    <property type="entry name" value="DUF234"/>
    <property type="match status" value="1"/>
</dbReference>
<evidence type="ECO:0000313" key="3">
    <source>
        <dbReference type="Proteomes" id="UP000189670"/>
    </source>
</evidence>
<evidence type="ECO:0000259" key="1">
    <source>
        <dbReference type="Pfam" id="PF03008"/>
    </source>
</evidence>
<gene>
    <name evidence="2" type="ORF">OMM_04844</name>
</gene>
<reference evidence="3" key="1">
    <citation type="submission" date="2012-11" db="EMBL/GenBank/DDBJ databases">
        <authorList>
            <person name="Lucero-Rivera Y.E."/>
            <person name="Tovar-Ramirez D."/>
        </authorList>
    </citation>
    <scope>NUCLEOTIDE SEQUENCE [LARGE SCALE GENOMIC DNA]</scope>
    <source>
        <strain evidence="3">Araruama</strain>
    </source>
</reference>
<evidence type="ECO:0000313" key="2">
    <source>
        <dbReference type="EMBL" id="ETR67972.1"/>
    </source>
</evidence>
<dbReference type="InterPro" id="IPR004256">
    <property type="entry name" value="DUF234"/>
</dbReference>
<name>A0A1V1NZC8_9BACT</name>
<dbReference type="AlphaFoldDB" id="A0A1V1NZC8"/>
<accession>A0A1V1NZC8</accession>